<sequence length="87" mass="9914">MTTPIVITAAGKDVRFNPDLATYNKYINEMMPHDKVSPATNYLRRIVHKDDKAHLDEVLKMPSALMRILTKVNEAFEGDLEIEVKNS</sequence>
<evidence type="ECO:0008006" key="2">
    <source>
        <dbReference type="Google" id="ProtNLM"/>
    </source>
</evidence>
<accession>A0A5Q4ZTG5</accession>
<dbReference type="EMBL" id="LR721750">
    <property type="protein sequence ID" value="VVV04437.1"/>
    <property type="molecule type" value="Genomic_DNA"/>
</dbReference>
<gene>
    <name evidence="1" type="ORF">AW0309160_01832</name>
</gene>
<dbReference type="InterPro" id="IPR024406">
    <property type="entry name" value="TAC-10"/>
</dbReference>
<dbReference type="AlphaFoldDB" id="A0A5Q4ZTG5"/>
<proteinExistence type="predicted"/>
<name>A0A5Q4ZTG5_9GAMM</name>
<reference evidence="1" key="1">
    <citation type="submission" date="2019-09" db="EMBL/GenBank/DDBJ databases">
        <authorList>
            <person name="Hjerde E."/>
        </authorList>
    </citation>
    <scope>NUCLEOTIDE SEQUENCE</scope>
    <source>
        <strain evidence="1">06/09/160</strain>
    </source>
</reference>
<organism evidence="1">
    <name type="scientific">Aliivibrio wodanis</name>
    <dbReference type="NCBI Taxonomy" id="80852"/>
    <lineage>
        <taxon>Bacteria</taxon>
        <taxon>Pseudomonadati</taxon>
        <taxon>Pseudomonadota</taxon>
        <taxon>Gammaproteobacteria</taxon>
        <taxon>Vibrionales</taxon>
        <taxon>Vibrionaceae</taxon>
        <taxon>Aliivibrio</taxon>
    </lineage>
</organism>
<dbReference type="Pfam" id="PF10963">
    <property type="entry name" value="Phage_TAC_10"/>
    <property type="match status" value="1"/>
</dbReference>
<evidence type="ECO:0000313" key="1">
    <source>
        <dbReference type="EMBL" id="VVV04437.1"/>
    </source>
</evidence>
<protein>
    <recommendedName>
        <fullName evidence="2">Phage protein</fullName>
    </recommendedName>
</protein>